<dbReference type="Gene3D" id="3.90.550.10">
    <property type="entry name" value="Spore Coat Polysaccharide Biosynthesis Protein SpsA, Chain A"/>
    <property type="match status" value="1"/>
</dbReference>
<dbReference type="InterPro" id="IPR001173">
    <property type="entry name" value="Glyco_trans_2-like"/>
</dbReference>
<dbReference type="SUPFAM" id="SSF53448">
    <property type="entry name" value="Nucleotide-diphospho-sugar transferases"/>
    <property type="match status" value="1"/>
</dbReference>
<reference evidence="2 3" key="1">
    <citation type="submission" date="2024-09" db="EMBL/GenBank/DDBJ databases">
        <authorList>
            <person name="Sun Q."/>
            <person name="Mori K."/>
        </authorList>
    </citation>
    <scope>NUCLEOTIDE SEQUENCE [LARGE SCALE GENOMIC DNA]</scope>
    <source>
        <strain evidence="2 3">TBRC 7907</strain>
    </source>
</reference>
<keyword evidence="3" id="KW-1185">Reference proteome</keyword>
<sequence>MEPVVSVVIPTKNRPGPLASALESVAAQTLTDPGSAHRIEVIVVNDGGTGVGDVVKESGLDNVKLIESPDSHGHSAARNTGIDAAEGQYIAFLDDDDLYLPEHLETALSTMRATGADLVYAHCRISDRRVEPGEVPARTEHAFDVAYDSAMLLVCNYIPTSTIVCRNDRAARFDPTIPVLVDWELLLRLVHGHGWKVASTDRPTVVYHRIADQSSDTVDAVRIVEGHDRYRQGYPALLDQWPVPPTSPIAALRQHMMDFNNVCHERLVRGEPLPHFLYEQALRVLHSAHTGRIDVAEVPTRLLATLG</sequence>
<protein>
    <submittedName>
        <fullName evidence="2">Glycosyltransferase family 2 protein</fullName>
    </submittedName>
</protein>
<dbReference type="PANTHER" id="PTHR22916">
    <property type="entry name" value="GLYCOSYLTRANSFERASE"/>
    <property type="match status" value="1"/>
</dbReference>
<dbReference type="Proteomes" id="UP001589693">
    <property type="component" value="Unassembled WGS sequence"/>
</dbReference>
<evidence type="ECO:0000313" key="2">
    <source>
        <dbReference type="EMBL" id="MFB9903492.1"/>
    </source>
</evidence>
<accession>A0ABV5ZRG5</accession>
<gene>
    <name evidence="2" type="ORF">ACFFQA_06025</name>
</gene>
<dbReference type="PANTHER" id="PTHR22916:SF3">
    <property type="entry name" value="UDP-GLCNAC:BETAGAL BETA-1,3-N-ACETYLGLUCOSAMINYLTRANSFERASE-LIKE PROTEIN 1"/>
    <property type="match status" value="1"/>
</dbReference>
<dbReference type="InterPro" id="IPR029044">
    <property type="entry name" value="Nucleotide-diphossugar_trans"/>
</dbReference>
<evidence type="ECO:0000313" key="3">
    <source>
        <dbReference type="Proteomes" id="UP001589693"/>
    </source>
</evidence>
<proteinExistence type="predicted"/>
<evidence type="ECO:0000259" key="1">
    <source>
        <dbReference type="Pfam" id="PF00535"/>
    </source>
</evidence>
<feature type="domain" description="Glycosyltransferase 2-like" evidence="1">
    <location>
        <begin position="6"/>
        <end position="127"/>
    </location>
</feature>
<organism evidence="2 3">
    <name type="scientific">Allokutzneria oryzae</name>
    <dbReference type="NCBI Taxonomy" id="1378989"/>
    <lineage>
        <taxon>Bacteria</taxon>
        <taxon>Bacillati</taxon>
        <taxon>Actinomycetota</taxon>
        <taxon>Actinomycetes</taxon>
        <taxon>Pseudonocardiales</taxon>
        <taxon>Pseudonocardiaceae</taxon>
        <taxon>Allokutzneria</taxon>
    </lineage>
</organism>
<dbReference type="RefSeq" id="WP_377850638.1">
    <property type="nucleotide sequence ID" value="NZ_JBHLZU010000005.1"/>
</dbReference>
<dbReference type="Pfam" id="PF00535">
    <property type="entry name" value="Glycos_transf_2"/>
    <property type="match status" value="1"/>
</dbReference>
<dbReference type="EMBL" id="JBHLZU010000005">
    <property type="protein sequence ID" value="MFB9903492.1"/>
    <property type="molecule type" value="Genomic_DNA"/>
</dbReference>
<comment type="caution">
    <text evidence="2">The sequence shown here is derived from an EMBL/GenBank/DDBJ whole genome shotgun (WGS) entry which is preliminary data.</text>
</comment>
<name>A0ABV5ZRG5_9PSEU</name>